<evidence type="ECO:0000313" key="8">
    <source>
        <dbReference type="Proteomes" id="UP001629288"/>
    </source>
</evidence>
<reference evidence="7 8" key="1">
    <citation type="journal article" date="2024" name="Chem. Sci.">
        <title>Discovery of megapolipeptins by genome mining of a Burkholderiales bacteria collection.</title>
        <authorList>
            <person name="Paulo B.S."/>
            <person name="Recchia M.J.J."/>
            <person name="Lee S."/>
            <person name="Fergusson C.H."/>
            <person name="Romanowski S.B."/>
            <person name="Hernandez A."/>
            <person name="Krull N."/>
            <person name="Liu D.Y."/>
            <person name="Cavanagh H."/>
            <person name="Bos A."/>
            <person name="Gray C.A."/>
            <person name="Murphy B.T."/>
            <person name="Linington R.G."/>
            <person name="Eustaquio A.S."/>
        </authorList>
    </citation>
    <scope>NUCLEOTIDE SEQUENCE [LARGE SCALE GENOMIC DNA]</scope>
    <source>
        <strain evidence="7 8">RL17-379-BIB-C</strain>
    </source>
</reference>
<evidence type="ECO:0000256" key="3">
    <source>
        <dbReference type="ARBA" id="ARBA00022989"/>
    </source>
</evidence>
<dbReference type="InterPro" id="IPR020846">
    <property type="entry name" value="MFS_dom"/>
</dbReference>
<evidence type="ECO:0000313" key="7">
    <source>
        <dbReference type="EMBL" id="MFM0448054.1"/>
    </source>
</evidence>
<dbReference type="PANTHER" id="PTHR23508">
    <property type="entry name" value="CARBOXYLIC ACID TRANSPORTER PROTEIN HOMOLOG"/>
    <property type="match status" value="1"/>
</dbReference>
<keyword evidence="3 5" id="KW-1133">Transmembrane helix</keyword>
<feature type="transmembrane region" description="Helical" evidence="5">
    <location>
        <begin position="80"/>
        <end position="102"/>
    </location>
</feature>
<dbReference type="RefSeq" id="WP_408179602.1">
    <property type="nucleotide sequence ID" value="NZ_JAQQDH010000015.1"/>
</dbReference>
<feature type="transmembrane region" description="Helical" evidence="5">
    <location>
        <begin position="436"/>
        <end position="456"/>
    </location>
</feature>
<dbReference type="PROSITE" id="PS50850">
    <property type="entry name" value="MFS"/>
    <property type="match status" value="1"/>
</dbReference>
<name>A0ABW9C9W8_9BURK</name>
<protein>
    <submittedName>
        <fullName evidence="7">MFS transporter</fullName>
    </submittedName>
</protein>
<dbReference type="Pfam" id="PF07690">
    <property type="entry name" value="MFS_1"/>
    <property type="match status" value="1"/>
</dbReference>
<comment type="caution">
    <text evidence="7">The sequence shown here is derived from an EMBL/GenBank/DDBJ whole genome shotgun (WGS) entry which is preliminary data.</text>
</comment>
<feature type="transmembrane region" description="Helical" evidence="5">
    <location>
        <begin position="345"/>
        <end position="363"/>
    </location>
</feature>
<dbReference type="CDD" id="cd17365">
    <property type="entry name" value="MFS_PcaK_like"/>
    <property type="match status" value="1"/>
</dbReference>
<evidence type="ECO:0000256" key="1">
    <source>
        <dbReference type="ARBA" id="ARBA00004141"/>
    </source>
</evidence>
<evidence type="ECO:0000256" key="4">
    <source>
        <dbReference type="ARBA" id="ARBA00023136"/>
    </source>
</evidence>
<evidence type="ECO:0000259" key="6">
    <source>
        <dbReference type="PROSITE" id="PS50850"/>
    </source>
</evidence>
<dbReference type="Proteomes" id="UP001629288">
    <property type="component" value="Unassembled WGS sequence"/>
</dbReference>
<feature type="transmembrane region" description="Helical" evidence="5">
    <location>
        <begin position="281"/>
        <end position="301"/>
    </location>
</feature>
<dbReference type="PANTHER" id="PTHR23508:SF10">
    <property type="entry name" value="CARBOXYLIC ACID TRANSPORTER PROTEIN HOMOLOG"/>
    <property type="match status" value="1"/>
</dbReference>
<gene>
    <name evidence="7" type="ORF">PQR00_31055</name>
</gene>
<dbReference type="EMBL" id="JAQQDH010000015">
    <property type="protein sequence ID" value="MFM0448054.1"/>
    <property type="molecule type" value="Genomic_DNA"/>
</dbReference>
<feature type="domain" description="Major facilitator superfamily (MFS) profile" evidence="6">
    <location>
        <begin position="44"/>
        <end position="462"/>
    </location>
</feature>
<feature type="transmembrane region" description="Helical" evidence="5">
    <location>
        <begin position="369"/>
        <end position="392"/>
    </location>
</feature>
<evidence type="ECO:0000256" key="2">
    <source>
        <dbReference type="ARBA" id="ARBA00022692"/>
    </source>
</evidence>
<feature type="transmembrane region" description="Helical" evidence="5">
    <location>
        <begin position="137"/>
        <end position="156"/>
    </location>
</feature>
<organism evidence="7 8">
    <name type="scientific">Paraburkholderia strydomiana</name>
    <dbReference type="NCBI Taxonomy" id="1245417"/>
    <lineage>
        <taxon>Bacteria</taxon>
        <taxon>Pseudomonadati</taxon>
        <taxon>Pseudomonadota</taxon>
        <taxon>Betaproteobacteria</taxon>
        <taxon>Burkholderiales</taxon>
        <taxon>Burkholderiaceae</taxon>
        <taxon>Paraburkholderia</taxon>
    </lineage>
</organism>
<feature type="transmembrane region" description="Helical" evidence="5">
    <location>
        <begin position="199"/>
        <end position="218"/>
    </location>
</feature>
<dbReference type="Gene3D" id="1.20.1250.20">
    <property type="entry name" value="MFS general substrate transporter like domains"/>
    <property type="match status" value="1"/>
</dbReference>
<sequence length="475" mass="50386">MDMRDMTTAPIKSVENITGDSSMKTIDVKSFIDQRPLKPFHAILFMLMFLTIVLDGLDTSAMGLIAPTLMKQWGVTKSDLAPVLSAALVGIGIGAIFGAPLADRIGRRVVLVTSVAFFGVFSIAAGCSTNVTELMWSRLLTGVGLGAAIPLCATLVNEFLPSRMRSRAVNFMLFGFAVGGGITGPLAKSVIPTHGWEGYLIVGGIAPIVVAVLLAFFLPESVRYLAAAGKGQDKIVKALKRIDPTADFTDTTFVAEVSAAVQKRKFPVSELFSARLRWPTMLLWVAYICSTITLYVLSMWLPTILQGDGRTLAQTANTMMWFNWCSGAAILLAGVLMDKFGPVRVISAYFAISMSMALLVSISGAHGDALLTLLVIAAMTNNGACSSMSTLATQMYPTSSRATGAAWVLGVGRFGGIAGTFLGPVMIGLGWPLTTIVAWIALPAVIASVSIFCIGFRIPALRRGYVGLPSGEAVH</sequence>
<accession>A0ABW9C9W8</accession>
<keyword evidence="4 5" id="KW-0472">Membrane</keyword>
<dbReference type="PROSITE" id="PS00217">
    <property type="entry name" value="SUGAR_TRANSPORT_2"/>
    <property type="match status" value="1"/>
</dbReference>
<comment type="subcellular location">
    <subcellularLocation>
        <location evidence="1">Membrane</location>
        <topology evidence="1">Multi-pass membrane protein</topology>
    </subcellularLocation>
</comment>
<keyword evidence="8" id="KW-1185">Reference proteome</keyword>
<feature type="transmembrane region" description="Helical" evidence="5">
    <location>
        <begin position="321"/>
        <end position="338"/>
    </location>
</feature>
<dbReference type="InterPro" id="IPR005829">
    <property type="entry name" value="Sugar_transporter_CS"/>
</dbReference>
<dbReference type="SUPFAM" id="SSF103473">
    <property type="entry name" value="MFS general substrate transporter"/>
    <property type="match status" value="1"/>
</dbReference>
<evidence type="ECO:0000256" key="5">
    <source>
        <dbReference type="SAM" id="Phobius"/>
    </source>
</evidence>
<keyword evidence="2 5" id="KW-0812">Transmembrane</keyword>
<feature type="transmembrane region" description="Helical" evidence="5">
    <location>
        <begin position="42"/>
        <end position="68"/>
    </location>
</feature>
<proteinExistence type="predicted"/>
<dbReference type="PROSITE" id="PS00216">
    <property type="entry name" value="SUGAR_TRANSPORT_1"/>
    <property type="match status" value="1"/>
</dbReference>
<feature type="transmembrane region" description="Helical" evidence="5">
    <location>
        <begin position="168"/>
        <end position="187"/>
    </location>
</feature>
<dbReference type="InterPro" id="IPR011701">
    <property type="entry name" value="MFS"/>
</dbReference>
<feature type="transmembrane region" description="Helical" evidence="5">
    <location>
        <begin position="404"/>
        <end position="430"/>
    </location>
</feature>
<dbReference type="InterPro" id="IPR036259">
    <property type="entry name" value="MFS_trans_sf"/>
</dbReference>
<feature type="transmembrane region" description="Helical" evidence="5">
    <location>
        <begin position="109"/>
        <end position="131"/>
    </location>
</feature>